<evidence type="ECO:0000313" key="3">
    <source>
        <dbReference type="Proteomes" id="UP000663833"/>
    </source>
</evidence>
<gene>
    <name evidence="2" type="ORF">HFQ381_LOCUS25654</name>
    <name evidence="1" type="ORF">LUA448_LOCUS18163</name>
</gene>
<dbReference type="Proteomes" id="UP000663851">
    <property type="component" value="Unassembled WGS sequence"/>
</dbReference>
<organism evidence="1 3">
    <name type="scientific">Rotaria socialis</name>
    <dbReference type="NCBI Taxonomy" id="392032"/>
    <lineage>
        <taxon>Eukaryota</taxon>
        <taxon>Metazoa</taxon>
        <taxon>Spiralia</taxon>
        <taxon>Gnathifera</taxon>
        <taxon>Rotifera</taxon>
        <taxon>Eurotatoria</taxon>
        <taxon>Bdelloidea</taxon>
        <taxon>Philodinida</taxon>
        <taxon>Philodinidae</taxon>
        <taxon>Rotaria</taxon>
    </lineage>
</organism>
<accession>A0A818AQW0</accession>
<dbReference type="AlphaFoldDB" id="A0A818AQW0"/>
<evidence type="ECO:0000313" key="1">
    <source>
        <dbReference type="EMBL" id="CAF3407283.1"/>
    </source>
</evidence>
<name>A0A818AQW0_9BILA</name>
<proteinExistence type="predicted"/>
<protein>
    <submittedName>
        <fullName evidence="1">Uncharacterized protein</fullName>
    </submittedName>
</protein>
<comment type="caution">
    <text evidence="1">The sequence shown here is derived from an EMBL/GenBank/DDBJ whole genome shotgun (WGS) entry which is preliminary data.</text>
</comment>
<feature type="non-terminal residue" evidence="1">
    <location>
        <position position="1"/>
    </location>
</feature>
<evidence type="ECO:0000313" key="2">
    <source>
        <dbReference type="EMBL" id="CAF4473813.1"/>
    </source>
</evidence>
<sequence length="49" mass="5584">VKDPLPVEQMASESKQFREQYHAISSNTTAKTDCMKLCNFHINTKPNCV</sequence>
<dbReference type="EMBL" id="CAJOBO010002917">
    <property type="protein sequence ID" value="CAF4473813.1"/>
    <property type="molecule type" value="Genomic_DNA"/>
</dbReference>
<dbReference type="EMBL" id="CAJNYD010002258">
    <property type="protein sequence ID" value="CAF3407283.1"/>
    <property type="molecule type" value="Genomic_DNA"/>
</dbReference>
<dbReference type="Proteomes" id="UP000663833">
    <property type="component" value="Unassembled WGS sequence"/>
</dbReference>
<reference evidence="1" key="1">
    <citation type="submission" date="2021-02" db="EMBL/GenBank/DDBJ databases">
        <authorList>
            <person name="Nowell W R."/>
        </authorList>
    </citation>
    <scope>NUCLEOTIDE SEQUENCE</scope>
</reference>